<keyword evidence="1" id="KW-1133">Transmembrane helix</keyword>
<proteinExistence type="predicted"/>
<dbReference type="KEGG" id="fng:JM64_02800"/>
<gene>
    <name evidence="2" type="ORF">JM64_02800</name>
</gene>
<evidence type="ECO:0000256" key="1">
    <source>
        <dbReference type="SAM" id="Phobius"/>
    </source>
</evidence>
<protein>
    <submittedName>
        <fullName evidence="2">Uncharacterized protein</fullName>
    </submittedName>
</protein>
<accession>A0A172T246</accession>
<keyword evidence="1" id="KW-0812">Transmembrane</keyword>
<dbReference type="Proteomes" id="UP000077096">
    <property type="component" value="Chromosome"/>
</dbReference>
<organism evidence="2">
    <name type="scientific">Fervidobacterium pennivorans</name>
    <dbReference type="NCBI Taxonomy" id="93466"/>
    <lineage>
        <taxon>Bacteria</taxon>
        <taxon>Thermotogati</taxon>
        <taxon>Thermotogota</taxon>
        <taxon>Thermotogae</taxon>
        <taxon>Thermotogales</taxon>
        <taxon>Fervidobacteriaceae</taxon>
        <taxon>Fervidobacterium</taxon>
    </lineage>
</organism>
<reference evidence="2" key="1">
    <citation type="submission" date="2014-08" db="EMBL/GenBank/DDBJ databases">
        <title>Fervidobacterium pennivorans DYC genome.</title>
        <authorList>
            <person name="Wushke S."/>
        </authorList>
    </citation>
    <scope>NUCLEOTIDE SEQUENCE [LARGE SCALE GENOMIC DNA]</scope>
    <source>
        <strain evidence="2">DYC</strain>
    </source>
</reference>
<evidence type="ECO:0000313" key="2">
    <source>
        <dbReference type="EMBL" id="ANE41041.1"/>
    </source>
</evidence>
<dbReference type="EMBL" id="CP011393">
    <property type="protein sequence ID" value="ANE41041.1"/>
    <property type="molecule type" value="Genomic_DNA"/>
</dbReference>
<sequence length="81" mass="9283">MVNLVQRGQNQRKRSVANNVNNFVNFVPALLKSIILGFCRNLFEKLSIFGFVRKGTSFEVPFLLPLCVCHQHQRGLLHESI</sequence>
<feature type="transmembrane region" description="Helical" evidence="1">
    <location>
        <begin position="23"/>
        <end position="43"/>
    </location>
</feature>
<name>A0A172T246_FERPE</name>
<keyword evidence="1" id="KW-0472">Membrane</keyword>
<dbReference type="PATRIC" id="fig|93466.3.peg.611"/>
<dbReference type="AlphaFoldDB" id="A0A172T246"/>